<evidence type="ECO:0000313" key="3">
    <source>
        <dbReference type="Proteomes" id="UP000234382"/>
    </source>
</evidence>
<dbReference type="InterPro" id="IPR025161">
    <property type="entry name" value="IS402-like_dom"/>
</dbReference>
<protein>
    <submittedName>
        <fullName evidence="2">Transposase of IS4/5 family (DUF4096)</fullName>
    </submittedName>
</protein>
<sequence length="96" mass="10891">MIEGIIYRYRTGIAWRDLPETFGKWQTVWTWHRRLAADGTWDAIHQALTAHAAKNNKVDFTVSVDSTIARAHQHATNISRVKKGLVELQGSGHRVA</sequence>
<dbReference type="PANTHER" id="PTHR46637:SF1">
    <property type="entry name" value="BLL5188 PROTEIN"/>
    <property type="match status" value="1"/>
</dbReference>
<name>A0A2H1HUY7_9MICO</name>
<evidence type="ECO:0000259" key="1">
    <source>
        <dbReference type="Pfam" id="PF13340"/>
    </source>
</evidence>
<dbReference type="Pfam" id="PF13340">
    <property type="entry name" value="DUF4096"/>
    <property type="match status" value="1"/>
</dbReference>
<dbReference type="EMBL" id="FXYX01000001">
    <property type="protein sequence ID" value="SMX66755.1"/>
    <property type="molecule type" value="Genomic_DNA"/>
</dbReference>
<accession>A0A2H1HUY7</accession>
<gene>
    <name evidence="2" type="ORF">BI49514_00314</name>
</gene>
<dbReference type="AlphaFoldDB" id="A0A2H1HUY7"/>
<evidence type="ECO:0000313" key="2">
    <source>
        <dbReference type="EMBL" id="SMX66755.1"/>
    </source>
</evidence>
<feature type="domain" description="Insertion element IS402-like" evidence="1">
    <location>
        <begin position="1"/>
        <end position="45"/>
    </location>
</feature>
<proteinExistence type="predicted"/>
<organism evidence="2 3">
    <name type="scientific">Brevibacterium iodinum ATCC 49514</name>
    <dbReference type="NCBI Taxonomy" id="1255616"/>
    <lineage>
        <taxon>Bacteria</taxon>
        <taxon>Bacillati</taxon>
        <taxon>Actinomycetota</taxon>
        <taxon>Actinomycetes</taxon>
        <taxon>Micrococcales</taxon>
        <taxon>Brevibacteriaceae</taxon>
        <taxon>Brevibacterium</taxon>
    </lineage>
</organism>
<dbReference type="Proteomes" id="UP000234382">
    <property type="component" value="Unassembled WGS sequence"/>
</dbReference>
<keyword evidence="3" id="KW-1185">Reference proteome</keyword>
<dbReference type="InterPro" id="IPR052909">
    <property type="entry name" value="Transposase_6_like"/>
</dbReference>
<dbReference type="PANTHER" id="PTHR46637">
    <property type="entry name" value="TIS1421-TRANSPOSASE PROTEIN A"/>
    <property type="match status" value="1"/>
</dbReference>
<reference evidence="3" key="1">
    <citation type="submission" date="2017-03" db="EMBL/GenBank/DDBJ databases">
        <authorList>
            <person name="Monnet C."/>
        </authorList>
    </citation>
    <scope>NUCLEOTIDE SEQUENCE [LARGE SCALE GENOMIC DNA]</scope>
    <source>
        <strain evidence="3">ATCC 49514</strain>
    </source>
</reference>